<feature type="region of interest" description="Disordered" evidence="1">
    <location>
        <begin position="99"/>
        <end position="147"/>
    </location>
</feature>
<evidence type="ECO:0008006" key="4">
    <source>
        <dbReference type="Google" id="ProtNLM"/>
    </source>
</evidence>
<organism evidence="2 3">
    <name type="scientific">Kaistia defluvii</name>
    <dbReference type="NCBI Taxonomy" id="410841"/>
    <lineage>
        <taxon>Bacteria</taxon>
        <taxon>Pseudomonadati</taxon>
        <taxon>Pseudomonadota</taxon>
        <taxon>Alphaproteobacteria</taxon>
        <taxon>Hyphomicrobiales</taxon>
        <taxon>Kaistiaceae</taxon>
        <taxon>Kaistia</taxon>
    </lineage>
</organism>
<proteinExistence type="predicted"/>
<evidence type="ECO:0000256" key="1">
    <source>
        <dbReference type="SAM" id="MobiDB-lite"/>
    </source>
</evidence>
<gene>
    <name evidence="2" type="ORF">ABIE08_004135</name>
</gene>
<name>A0ABV2R4G4_9HYPH</name>
<evidence type="ECO:0000313" key="3">
    <source>
        <dbReference type="Proteomes" id="UP001549321"/>
    </source>
</evidence>
<sequence length="373" mass="41189">MSGPRYSIIPADAVTDNRLEGRDLQVLALLGRHTNDGGWCSRSQVKMAREIHCGRATIQRGLARLIECGYVQQRAMTRKDGGDRAHEYRVLLDEVRPDSFINDGDESDASAASETEGVPTGGQGVPTQDGQGVPTHERAPIRTTLLKRNERETRALGADIEVTVVAAEADTAFMAWLMSWPTAASDSLVRTYRAWIGLTEGERAEAVDRTAASIAQHQGKVGRKGCYASFTYLEEKRWKRLPSGAVATASSPARILVKPRGLDWCVVFWRRRRAGERVKTMFDMGMTNPELGYGVAVADLPTDGERASLVKIATWDDARRTTPEMAAWGEELAREGISFTPHDLRTPFIWVPSRWPPGREGNRLAATGDEARQ</sequence>
<dbReference type="Pfam" id="PF13730">
    <property type="entry name" value="HTH_36"/>
    <property type="match status" value="1"/>
</dbReference>
<evidence type="ECO:0000313" key="2">
    <source>
        <dbReference type="EMBL" id="MET4636177.1"/>
    </source>
</evidence>
<accession>A0ABV2R4G4</accession>
<protein>
    <recommendedName>
        <fullName evidence="4">Helix-turn-helix domain-containing protein</fullName>
    </recommendedName>
</protein>
<dbReference type="EMBL" id="JBEPSM010000004">
    <property type="protein sequence ID" value="MET4636177.1"/>
    <property type="molecule type" value="Genomic_DNA"/>
</dbReference>
<reference evidence="2 3" key="1">
    <citation type="submission" date="2024-06" db="EMBL/GenBank/DDBJ databases">
        <title>Sorghum-associated microbial communities from plants grown in Nebraska, USA.</title>
        <authorList>
            <person name="Schachtman D."/>
        </authorList>
    </citation>
    <scope>NUCLEOTIDE SEQUENCE [LARGE SCALE GENOMIC DNA]</scope>
    <source>
        <strain evidence="2 3">3207</strain>
    </source>
</reference>
<keyword evidence="3" id="KW-1185">Reference proteome</keyword>
<dbReference type="RefSeq" id="WP_354553719.1">
    <property type="nucleotide sequence ID" value="NZ_JBEPSM010000004.1"/>
</dbReference>
<comment type="caution">
    <text evidence="2">The sequence shown here is derived from an EMBL/GenBank/DDBJ whole genome shotgun (WGS) entry which is preliminary data.</text>
</comment>
<dbReference type="Proteomes" id="UP001549321">
    <property type="component" value="Unassembled WGS sequence"/>
</dbReference>